<reference evidence="5" key="1">
    <citation type="journal article" date="2019" name="Int. J. Syst. Evol. Microbiol.">
        <title>The Global Catalogue of Microorganisms (GCM) 10K type strain sequencing project: providing services to taxonomists for standard genome sequencing and annotation.</title>
        <authorList>
            <consortium name="The Broad Institute Genomics Platform"/>
            <consortium name="The Broad Institute Genome Sequencing Center for Infectious Disease"/>
            <person name="Wu L."/>
            <person name="Ma J."/>
        </authorList>
    </citation>
    <scope>NUCLEOTIDE SEQUENCE [LARGE SCALE GENOMIC DNA]</scope>
    <source>
        <strain evidence="5">JCM 16961</strain>
    </source>
</reference>
<keyword evidence="5" id="KW-1185">Reference proteome</keyword>
<organism evidence="4 5">
    <name type="scientific">Zhihengliuella alba</name>
    <dbReference type="NCBI Taxonomy" id="547018"/>
    <lineage>
        <taxon>Bacteria</taxon>
        <taxon>Bacillati</taxon>
        <taxon>Actinomycetota</taxon>
        <taxon>Actinomycetes</taxon>
        <taxon>Micrococcales</taxon>
        <taxon>Micrococcaceae</taxon>
        <taxon>Zhihengliuella</taxon>
    </lineage>
</organism>
<evidence type="ECO:0000313" key="5">
    <source>
        <dbReference type="Proteomes" id="UP001501536"/>
    </source>
</evidence>
<dbReference type="InterPro" id="IPR050268">
    <property type="entry name" value="NADH-dep_flavin_reductase"/>
</dbReference>
<proteinExistence type="inferred from homology"/>
<dbReference type="PANTHER" id="PTHR30466:SF11">
    <property type="entry name" value="FLAVIN-DEPENDENT MONOOXYGENASE, REDUCTASE SUBUNIT HSAB"/>
    <property type="match status" value="1"/>
</dbReference>
<evidence type="ECO:0000313" key="4">
    <source>
        <dbReference type="EMBL" id="GAA3706648.1"/>
    </source>
</evidence>
<accession>A0ABP7DQM6</accession>
<dbReference type="SUPFAM" id="SSF50475">
    <property type="entry name" value="FMN-binding split barrel"/>
    <property type="match status" value="1"/>
</dbReference>
<dbReference type="PANTHER" id="PTHR30466">
    <property type="entry name" value="FLAVIN REDUCTASE"/>
    <property type="match status" value="1"/>
</dbReference>
<comment type="caution">
    <text evidence="4">The sequence shown here is derived from an EMBL/GenBank/DDBJ whole genome shotgun (WGS) entry which is preliminary data.</text>
</comment>
<comment type="similarity">
    <text evidence="1">Belongs to the non-flavoprotein flavin reductase family.</text>
</comment>
<dbReference type="RefSeq" id="WP_344883945.1">
    <property type="nucleotide sequence ID" value="NZ_BAABCJ010000005.1"/>
</dbReference>
<evidence type="ECO:0000259" key="3">
    <source>
        <dbReference type="SMART" id="SM00903"/>
    </source>
</evidence>
<dbReference type="InterPro" id="IPR002563">
    <property type="entry name" value="Flavin_Rdtase-like_dom"/>
</dbReference>
<dbReference type="SMART" id="SM00903">
    <property type="entry name" value="Flavin_Reduct"/>
    <property type="match status" value="1"/>
</dbReference>
<evidence type="ECO:0000256" key="2">
    <source>
        <dbReference type="ARBA" id="ARBA00023002"/>
    </source>
</evidence>
<dbReference type="Gene3D" id="2.30.110.10">
    <property type="entry name" value="Electron Transport, Fmn-binding Protein, Chain A"/>
    <property type="match status" value="1"/>
</dbReference>
<gene>
    <name evidence="4" type="ORF">GCM10022377_20530</name>
</gene>
<dbReference type="EMBL" id="BAABCJ010000005">
    <property type="protein sequence ID" value="GAA3706648.1"/>
    <property type="molecule type" value="Genomic_DNA"/>
</dbReference>
<sequence length="173" mass="18371">MTAPESDLSTDLSAGALRQAFARHPSGLAALCAVVDGEPQGIVASSFTVGVSLDPPLVLFAVQKSSRTWPRIRAAQRIGVSVLGATHRDVCRQIAARDGDRFAGVRFESSDAGALFLHEAALWLDCSIDQEVDAGDHAVVILRVHRHAAHEGLHQPLVFHDSDFATLGAPAYA</sequence>
<evidence type="ECO:0000256" key="1">
    <source>
        <dbReference type="ARBA" id="ARBA00008898"/>
    </source>
</evidence>
<keyword evidence="2" id="KW-0560">Oxidoreductase</keyword>
<dbReference type="Proteomes" id="UP001501536">
    <property type="component" value="Unassembled WGS sequence"/>
</dbReference>
<dbReference type="Pfam" id="PF01613">
    <property type="entry name" value="Flavin_Reduct"/>
    <property type="match status" value="1"/>
</dbReference>
<feature type="domain" description="Flavin reductase like" evidence="3">
    <location>
        <begin position="21"/>
        <end position="166"/>
    </location>
</feature>
<protein>
    <submittedName>
        <fullName evidence="4">Flavin reductase family protein</fullName>
    </submittedName>
</protein>
<dbReference type="InterPro" id="IPR012349">
    <property type="entry name" value="Split_barrel_FMN-bd"/>
</dbReference>
<name>A0ABP7DQM6_9MICC</name>